<dbReference type="Gene3D" id="2.40.100.10">
    <property type="entry name" value="Cyclophilin-like"/>
    <property type="match status" value="1"/>
</dbReference>
<dbReference type="GO" id="GO:0071013">
    <property type="term" value="C:catalytic step 2 spliceosome"/>
    <property type="evidence" value="ECO:0007669"/>
    <property type="project" value="TreeGrafter"/>
</dbReference>
<dbReference type="OrthoDB" id="271386at2759"/>
<keyword evidence="10" id="KW-1185">Reference proteome</keyword>
<proteinExistence type="inferred from homology"/>
<evidence type="ECO:0000313" key="9">
    <source>
        <dbReference type="EMBL" id="KEQ78385.1"/>
    </source>
</evidence>
<dbReference type="PROSITE" id="PS50072">
    <property type="entry name" value="CSA_PPIASE_2"/>
    <property type="match status" value="1"/>
</dbReference>
<dbReference type="PROSITE" id="PS00170">
    <property type="entry name" value="CSA_PPIASE_1"/>
    <property type="match status" value="1"/>
</dbReference>
<feature type="region of interest" description="Disordered" evidence="7">
    <location>
        <begin position="1"/>
        <end position="84"/>
    </location>
</feature>
<dbReference type="Proteomes" id="UP000030706">
    <property type="component" value="Unassembled WGS sequence"/>
</dbReference>
<comment type="similarity">
    <text evidence="6">Belongs to the cyclophilin-type PPIase family.</text>
</comment>
<dbReference type="PRINTS" id="PR00153">
    <property type="entry name" value="CSAPPISMRASE"/>
</dbReference>
<dbReference type="InterPro" id="IPR044666">
    <property type="entry name" value="Cyclophilin_A-like"/>
</dbReference>
<protein>
    <recommendedName>
        <fullName evidence="6">Peptidyl-prolyl cis-trans isomerase</fullName>
        <shortName evidence="6">PPIase</shortName>
        <ecNumber evidence="6">5.2.1.8</ecNumber>
    </recommendedName>
</protein>
<dbReference type="EC" id="5.2.1.8" evidence="6"/>
<feature type="compositionally biased region" description="Basic and acidic residues" evidence="7">
    <location>
        <begin position="12"/>
        <end position="34"/>
    </location>
</feature>
<dbReference type="RefSeq" id="XP_029754572.1">
    <property type="nucleotide sequence ID" value="XM_029906635.1"/>
</dbReference>
<accession>A0A074WYT7</accession>
<comment type="function">
    <text evidence="6">PPIases accelerate the folding of proteins. It catalyzes the cis-trans isomerization of proline imidic peptide bonds in oligopeptides.</text>
</comment>
<dbReference type="GeneID" id="40748941"/>
<dbReference type="InterPro" id="IPR029000">
    <property type="entry name" value="Cyclophilin-like_dom_sf"/>
</dbReference>
<dbReference type="EMBL" id="KL585027">
    <property type="protein sequence ID" value="KEQ78385.1"/>
    <property type="molecule type" value="Genomic_DNA"/>
</dbReference>
<dbReference type="SUPFAM" id="SSF50891">
    <property type="entry name" value="Cyclophilin-like"/>
    <property type="match status" value="1"/>
</dbReference>
<keyword evidence="3" id="KW-0677">Repeat</keyword>
<keyword evidence="2" id="KW-0853">WD repeat</keyword>
<dbReference type="STRING" id="1043002.A0A074WYT7"/>
<feature type="compositionally biased region" description="Low complexity" evidence="7">
    <location>
        <begin position="65"/>
        <end position="78"/>
    </location>
</feature>
<gene>
    <name evidence="9" type="ORF">M438DRAFT_350448</name>
</gene>
<dbReference type="GO" id="GO:0006457">
    <property type="term" value="P:protein folding"/>
    <property type="evidence" value="ECO:0007669"/>
    <property type="project" value="InterPro"/>
</dbReference>
<dbReference type="CDD" id="cd00317">
    <property type="entry name" value="cyclophilin"/>
    <property type="match status" value="1"/>
</dbReference>
<dbReference type="InterPro" id="IPR002130">
    <property type="entry name" value="Cyclophilin-type_PPIase_dom"/>
</dbReference>
<dbReference type="FunFam" id="2.40.100.10:FF:000003">
    <property type="entry name" value="Peptidylprolyl isomerase domain and WD repeat-containing 1"/>
    <property type="match status" value="1"/>
</dbReference>
<evidence type="ECO:0000256" key="1">
    <source>
        <dbReference type="ARBA" id="ARBA00000971"/>
    </source>
</evidence>
<keyword evidence="4 6" id="KW-0697">Rotamase</keyword>
<feature type="domain" description="PPIase cyclophilin-type" evidence="8">
    <location>
        <begin position="88"/>
        <end position="236"/>
    </location>
</feature>
<dbReference type="InterPro" id="IPR020892">
    <property type="entry name" value="Cyclophilin-type_PPIase_CS"/>
</dbReference>
<evidence type="ECO:0000259" key="8">
    <source>
        <dbReference type="PROSITE" id="PS50072"/>
    </source>
</evidence>
<dbReference type="PANTHER" id="PTHR45625:SF4">
    <property type="entry name" value="PEPTIDYLPROLYL ISOMERASE DOMAIN AND WD REPEAT-CONTAINING PROTEIN 1"/>
    <property type="match status" value="1"/>
</dbReference>
<name>A0A074WYT7_AURPU</name>
<dbReference type="HOGENOM" id="CLU_012062_16_3_1"/>
<keyword evidence="5 6" id="KW-0413">Isomerase</keyword>
<evidence type="ECO:0000256" key="6">
    <source>
        <dbReference type="RuleBase" id="RU363019"/>
    </source>
</evidence>
<comment type="catalytic activity">
    <reaction evidence="1 6">
        <text>[protein]-peptidylproline (omega=180) = [protein]-peptidylproline (omega=0)</text>
        <dbReference type="Rhea" id="RHEA:16237"/>
        <dbReference type="Rhea" id="RHEA-COMP:10747"/>
        <dbReference type="Rhea" id="RHEA-COMP:10748"/>
        <dbReference type="ChEBI" id="CHEBI:83833"/>
        <dbReference type="ChEBI" id="CHEBI:83834"/>
        <dbReference type="EC" id="5.2.1.8"/>
    </reaction>
</comment>
<evidence type="ECO:0000256" key="7">
    <source>
        <dbReference type="SAM" id="MobiDB-lite"/>
    </source>
</evidence>
<feature type="compositionally biased region" description="Low complexity" evidence="7">
    <location>
        <begin position="35"/>
        <end position="58"/>
    </location>
</feature>
<evidence type="ECO:0000256" key="4">
    <source>
        <dbReference type="ARBA" id="ARBA00023110"/>
    </source>
</evidence>
<dbReference type="GO" id="GO:0003755">
    <property type="term" value="F:peptidyl-prolyl cis-trans isomerase activity"/>
    <property type="evidence" value="ECO:0007669"/>
    <property type="project" value="UniProtKB-UniRule"/>
</dbReference>
<dbReference type="PANTHER" id="PTHR45625">
    <property type="entry name" value="PEPTIDYL-PROLYL CIS-TRANS ISOMERASE-RELATED"/>
    <property type="match status" value="1"/>
</dbReference>
<organism evidence="9 10">
    <name type="scientific">Aureobasidium pullulans EXF-150</name>
    <dbReference type="NCBI Taxonomy" id="1043002"/>
    <lineage>
        <taxon>Eukaryota</taxon>
        <taxon>Fungi</taxon>
        <taxon>Dikarya</taxon>
        <taxon>Ascomycota</taxon>
        <taxon>Pezizomycotina</taxon>
        <taxon>Dothideomycetes</taxon>
        <taxon>Dothideomycetidae</taxon>
        <taxon>Dothideales</taxon>
        <taxon>Saccotheciaceae</taxon>
        <taxon>Aureobasidium</taxon>
    </lineage>
</organism>
<sequence>MLHAANTPPKSYRPEDRPSTMDKLKKIFKHDKSDTSSSSTSPSHTTAERNTAATTTSSAPPPQHSTPAAASTTGAPSSKGPPAGVLLETNYGNITIALYSDKAPKTCENFAGLADAGKYNNVIFHRIIPGFMLQGGDYEFGNGTGGKSLWGGKFEDEFHPELKHTGAGVLSMANSGPATNGSQFFICLAPTPHLNNKHTVFGQVVDGMDVVQKIGSVQTNNGDKPLKDVVIIKAQSFTA</sequence>
<evidence type="ECO:0000256" key="2">
    <source>
        <dbReference type="ARBA" id="ARBA00022574"/>
    </source>
</evidence>
<dbReference type="Pfam" id="PF00160">
    <property type="entry name" value="Pro_isomerase"/>
    <property type="match status" value="1"/>
</dbReference>
<evidence type="ECO:0000256" key="3">
    <source>
        <dbReference type="ARBA" id="ARBA00022737"/>
    </source>
</evidence>
<reference evidence="9 10" key="1">
    <citation type="journal article" date="2014" name="BMC Genomics">
        <title>Genome sequencing of four Aureobasidium pullulans varieties: biotechnological potential, stress tolerance, and description of new species.</title>
        <authorList>
            <person name="Gostin Ar C."/>
            <person name="Ohm R.A."/>
            <person name="Kogej T."/>
            <person name="Sonjak S."/>
            <person name="Turk M."/>
            <person name="Zajc J."/>
            <person name="Zalar P."/>
            <person name="Grube M."/>
            <person name="Sun H."/>
            <person name="Han J."/>
            <person name="Sharma A."/>
            <person name="Chiniquy J."/>
            <person name="Ngan C.Y."/>
            <person name="Lipzen A."/>
            <person name="Barry K."/>
            <person name="Grigoriev I.V."/>
            <person name="Gunde-Cimerman N."/>
        </authorList>
    </citation>
    <scope>NUCLEOTIDE SEQUENCE [LARGE SCALE GENOMIC DNA]</scope>
    <source>
        <strain evidence="9 10">EXF-150</strain>
    </source>
</reference>
<evidence type="ECO:0000256" key="5">
    <source>
        <dbReference type="ARBA" id="ARBA00023235"/>
    </source>
</evidence>
<dbReference type="AlphaFoldDB" id="A0A074WYT7"/>
<evidence type="ECO:0000313" key="10">
    <source>
        <dbReference type="Proteomes" id="UP000030706"/>
    </source>
</evidence>